<dbReference type="PRINTS" id="PR00192">
    <property type="entry name" value="FACTINCAPB"/>
</dbReference>
<dbReference type="InterPro" id="IPR037282">
    <property type="entry name" value="CapZ_alpha/beta"/>
</dbReference>
<keyword evidence="3 7" id="KW-0117">Actin capping</keyword>
<evidence type="ECO:0000256" key="5">
    <source>
        <dbReference type="ARBA" id="ARBA00023203"/>
    </source>
</evidence>
<keyword evidence="6 7" id="KW-0206">Cytoskeleton</keyword>
<dbReference type="OrthoDB" id="9979678at2759"/>
<accession>A0A0V0QLA2</accession>
<evidence type="ECO:0000313" key="9">
    <source>
        <dbReference type="Proteomes" id="UP000054937"/>
    </source>
</evidence>
<evidence type="ECO:0000313" key="8">
    <source>
        <dbReference type="EMBL" id="KRX02856.1"/>
    </source>
</evidence>
<comment type="subcellular location">
    <subcellularLocation>
        <location evidence="1 7">Cytoplasm</location>
        <location evidence="1 7">Cytoskeleton</location>
    </subcellularLocation>
</comment>
<comment type="subunit">
    <text evidence="7">Heterodimer of an alpha and a beta subunit.</text>
</comment>
<keyword evidence="4 7" id="KW-0963">Cytoplasm</keyword>
<dbReference type="PANTHER" id="PTHR10619:SF0">
    <property type="entry name" value="F-ACTIN-CAPPING PROTEIN SUBUNIT BETA ISOFORMS 1 AND 2"/>
    <property type="match status" value="1"/>
</dbReference>
<dbReference type="Pfam" id="PF01115">
    <property type="entry name" value="F_actin_cap_B"/>
    <property type="match status" value="1"/>
</dbReference>
<dbReference type="AlphaFoldDB" id="A0A0V0QLA2"/>
<dbReference type="GO" id="GO:0051015">
    <property type="term" value="F:actin filament binding"/>
    <property type="evidence" value="ECO:0007669"/>
    <property type="project" value="TreeGrafter"/>
</dbReference>
<evidence type="ECO:0000256" key="3">
    <source>
        <dbReference type="ARBA" id="ARBA00022467"/>
    </source>
</evidence>
<comment type="similarity">
    <text evidence="2 7">Belongs to the F-actin-capping protein beta subunit family.</text>
</comment>
<dbReference type="FunFam" id="1.20.58.570:FF:000001">
    <property type="entry name" value="F-actin-capping protein subunit beta"/>
    <property type="match status" value="1"/>
</dbReference>
<reference evidence="8 9" key="1">
    <citation type="journal article" date="2015" name="Sci. Rep.">
        <title>Genome of the facultative scuticociliatosis pathogen Pseudocohnilembus persalinus provides insight into its virulence through horizontal gene transfer.</title>
        <authorList>
            <person name="Xiong J."/>
            <person name="Wang G."/>
            <person name="Cheng J."/>
            <person name="Tian M."/>
            <person name="Pan X."/>
            <person name="Warren A."/>
            <person name="Jiang C."/>
            <person name="Yuan D."/>
            <person name="Miao W."/>
        </authorList>
    </citation>
    <scope>NUCLEOTIDE SEQUENCE [LARGE SCALE GENOMIC DNA]</scope>
    <source>
        <strain evidence="8">36N120E</strain>
    </source>
</reference>
<dbReference type="FunCoup" id="A0A0V0QLA2">
    <property type="interactions" value="363"/>
</dbReference>
<evidence type="ECO:0000256" key="2">
    <source>
        <dbReference type="ARBA" id="ARBA00006039"/>
    </source>
</evidence>
<evidence type="ECO:0000256" key="7">
    <source>
        <dbReference type="RuleBase" id="RU365078"/>
    </source>
</evidence>
<dbReference type="SUPFAM" id="SSF90096">
    <property type="entry name" value="Subunits of heterodimeric actin filament capping protein Capz"/>
    <property type="match status" value="1"/>
</dbReference>
<dbReference type="PANTHER" id="PTHR10619">
    <property type="entry name" value="F-ACTIN-CAPPING PROTEIN SUBUNIT BETA"/>
    <property type="match status" value="1"/>
</dbReference>
<dbReference type="InParanoid" id="A0A0V0QLA2"/>
<dbReference type="Gene3D" id="1.20.58.570">
    <property type="match status" value="1"/>
</dbReference>
<dbReference type="EMBL" id="LDAU01000151">
    <property type="protein sequence ID" value="KRX02856.1"/>
    <property type="molecule type" value="Genomic_DNA"/>
</dbReference>
<dbReference type="InterPro" id="IPR001698">
    <property type="entry name" value="CAPZB"/>
</dbReference>
<organism evidence="8 9">
    <name type="scientific">Pseudocohnilembus persalinus</name>
    <name type="common">Ciliate</name>
    <dbReference type="NCBI Taxonomy" id="266149"/>
    <lineage>
        <taxon>Eukaryota</taxon>
        <taxon>Sar</taxon>
        <taxon>Alveolata</taxon>
        <taxon>Ciliophora</taxon>
        <taxon>Intramacronucleata</taxon>
        <taxon>Oligohymenophorea</taxon>
        <taxon>Scuticociliatia</taxon>
        <taxon>Philasterida</taxon>
        <taxon>Pseudocohnilembidae</taxon>
        <taxon>Pseudocohnilembus</taxon>
    </lineage>
</organism>
<dbReference type="Gene3D" id="3.90.1150.210">
    <property type="entry name" value="F-actin capping protein, beta subunit"/>
    <property type="match status" value="1"/>
</dbReference>
<dbReference type="GO" id="GO:0000902">
    <property type="term" value="P:cell morphogenesis"/>
    <property type="evidence" value="ECO:0007669"/>
    <property type="project" value="TreeGrafter"/>
</dbReference>
<dbReference type="OMA" id="WSNKYYP"/>
<evidence type="ECO:0000256" key="4">
    <source>
        <dbReference type="ARBA" id="ARBA00022490"/>
    </source>
</evidence>
<evidence type="ECO:0000256" key="1">
    <source>
        <dbReference type="ARBA" id="ARBA00004245"/>
    </source>
</evidence>
<dbReference type="GO" id="GO:0008290">
    <property type="term" value="C:F-actin capping protein complex"/>
    <property type="evidence" value="ECO:0007669"/>
    <property type="project" value="UniProtKB-UniRule"/>
</dbReference>
<dbReference type="Proteomes" id="UP000054937">
    <property type="component" value="Unassembled WGS sequence"/>
</dbReference>
<comment type="function">
    <text evidence="7">F-actin-capping proteins bind in a Ca(2+)-independent manner to the fast growing ends of actin filaments (barbed end) thereby blocking the exchange of subunits at these ends. Unlike other capping proteins (such as gelsolin and severin), these proteins do not sever actin filaments.</text>
</comment>
<comment type="caution">
    <text evidence="8">The sequence shown here is derived from an EMBL/GenBank/DDBJ whole genome shotgun (WGS) entry which is preliminary data.</text>
</comment>
<name>A0A0V0QLA2_PSEPJ</name>
<gene>
    <name evidence="8" type="ORF">PPERSA_04059</name>
</gene>
<dbReference type="GO" id="GO:0051016">
    <property type="term" value="P:barbed-end actin filament capping"/>
    <property type="evidence" value="ECO:0007669"/>
    <property type="project" value="UniProtKB-UniRule"/>
</dbReference>
<keyword evidence="5 7" id="KW-0009">Actin-binding</keyword>
<proteinExistence type="inferred from homology"/>
<dbReference type="InterPro" id="IPR042276">
    <property type="entry name" value="CapZ_alpha/beta_2"/>
</dbReference>
<evidence type="ECO:0000256" key="6">
    <source>
        <dbReference type="ARBA" id="ARBA00023212"/>
    </source>
</evidence>
<keyword evidence="9" id="KW-1185">Reference proteome</keyword>
<sequence length="277" mass="31648">MEKDKILACLNLIKHLPPSKIHHNALALSNLIPDQADELLQRIDKPLEVATDPENGREYIQSEFNRDGDSFRSFWTNKYYPAIEDATYPSDYVRSLEQKANTLFAEYAKLYYQGGVHSTYFWDKEDGGFACAFLMKKEVDQTANIVKGIWDSINVIDVKFDNQKSSDKQRVQYTVTSSVILEMVLKKPEAGDVNISGSLSKSKAVDYLMEDKYVDEFHLRNIGKLVEDVEGDLRSSLDTIYVGKTKESLFKTRSVDGTYIMEKGKMDLAKQLVNMHK</sequence>
<dbReference type="InterPro" id="IPR043175">
    <property type="entry name" value="CAPZB_N"/>
</dbReference>
<protein>
    <recommendedName>
        <fullName evidence="7">F-actin-capping protein subunit beta</fullName>
    </recommendedName>
</protein>